<proteinExistence type="predicted"/>
<accession>A0A180GRR3</accession>
<protein>
    <submittedName>
        <fullName evidence="2 3">Uncharacterized protein</fullName>
    </submittedName>
</protein>
<sequence>MAKSLVHLLVAIVFSLGLLGHSTALDFASLAKRATPEECPSQLKARSLDSKAPLERRAPPQCRSDSFFHRVC</sequence>
<reference evidence="3" key="4">
    <citation type="submission" date="2025-05" db="UniProtKB">
        <authorList>
            <consortium name="EnsemblFungi"/>
        </authorList>
    </citation>
    <scope>IDENTIFICATION</scope>
    <source>
        <strain evidence="3">isolate 1-1 / race 1 (BBBD)</strain>
    </source>
</reference>
<dbReference type="EnsemblFungi" id="PTTG_26831-t43_1">
    <property type="protein sequence ID" value="PTTG_26831-t43_1-p1"/>
    <property type="gene ID" value="PTTG_26831"/>
</dbReference>
<keyword evidence="1" id="KW-0732">Signal</keyword>
<dbReference type="EMBL" id="ADAS02000034">
    <property type="protein sequence ID" value="OAV94972.1"/>
    <property type="molecule type" value="Genomic_DNA"/>
</dbReference>
<reference evidence="2" key="2">
    <citation type="submission" date="2016-05" db="EMBL/GenBank/DDBJ databases">
        <title>Comparative analysis highlights variable genome content of wheat rusts and divergence of the mating loci.</title>
        <authorList>
            <person name="Cuomo C.A."/>
            <person name="Bakkeren G."/>
            <person name="Szabo L."/>
            <person name="Khalil H."/>
            <person name="Joly D."/>
            <person name="Goldberg J."/>
            <person name="Young S."/>
            <person name="Zeng Q."/>
            <person name="Fellers J."/>
        </authorList>
    </citation>
    <scope>NUCLEOTIDE SEQUENCE [LARGE SCALE GENOMIC DNA]</scope>
    <source>
        <strain evidence="2">1-1 BBBD Race 1</strain>
    </source>
</reference>
<feature type="chain" id="PRO_5008110220" evidence="1">
    <location>
        <begin position="25"/>
        <end position="72"/>
    </location>
</feature>
<keyword evidence="4" id="KW-1185">Reference proteome</keyword>
<evidence type="ECO:0000313" key="4">
    <source>
        <dbReference type="Proteomes" id="UP000005240"/>
    </source>
</evidence>
<dbReference type="AlphaFoldDB" id="A0A180GRR3"/>
<gene>
    <name evidence="2" type="ORF">PTTG_26831</name>
</gene>
<dbReference type="VEuPathDB" id="FungiDB:PTTG_26831"/>
<reference evidence="2" key="1">
    <citation type="submission" date="2009-11" db="EMBL/GenBank/DDBJ databases">
        <authorList>
            <consortium name="The Broad Institute Genome Sequencing Platform"/>
            <person name="Ward D."/>
            <person name="Feldgarden M."/>
            <person name="Earl A."/>
            <person name="Young S.K."/>
            <person name="Zeng Q."/>
            <person name="Koehrsen M."/>
            <person name="Alvarado L."/>
            <person name="Berlin A."/>
            <person name="Bochicchio J."/>
            <person name="Borenstein D."/>
            <person name="Chapman S.B."/>
            <person name="Chen Z."/>
            <person name="Engels R."/>
            <person name="Freedman E."/>
            <person name="Gellesch M."/>
            <person name="Goldberg J."/>
            <person name="Griggs A."/>
            <person name="Gujja S."/>
            <person name="Heilman E."/>
            <person name="Heiman D."/>
            <person name="Hepburn T."/>
            <person name="Howarth C."/>
            <person name="Jen D."/>
            <person name="Larson L."/>
            <person name="Lewis B."/>
            <person name="Mehta T."/>
            <person name="Park D."/>
            <person name="Pearson M."/>
            <person name="Roberts A."/>
            <person name="Saif S."/>
            <person name="Shea T."/>
            <person name="Shenoy N."/>
            <person name="Sisk P."/>
            <person name="Stolte C."/>
            <person name="Sykes S."/>
            <person name="Thomson T."/>
            <person name="Walk T."/>
            <person name="White J."/>
            <person name="Yandava C."/>
            <person name="Izard J."/>
            <person name="Baranova O.V."/>
            <person name="Blanton J.M."/>
            <person name="Tanner A.C."/>
            <person name="Dewhirst F.E."/>
            <person name="Haas B."/>
            <person name="Nusbaum C."/>
            <person name="Birren B."/>
        </authorList>
    </citation>
    <scope>NUCLEOTIDE SEQUENCE [LARGE SCALE GENOMIC DNA]</scope>
    <source>
        <strain evidence="2">1-1 BBBD Race 1</strain>
    </source>
</reference>
<reference evidence="3 4" key="3">
    <citation type="journal article" date="2017" name="G3 (Bethesda)">
        <title>Comparative analysis highlights variable genome content of wheat rusts and divergence of the mating loci.</title>
        <authorList>
            <person name="Cuomo C.A."/>
            <person name="Bakkeren G."/>
            <person name="Khalil H.B."/>
            <person name="Panwar V."/>
            <person name="Joly D."/>
            <person name="Linning R."/>
            <person name="Sakthikumar S."/>
            <person name="Song X."/>
            <person name="Adiconis X."/>
            <person name="Fan L."/>
            <person name="Goldberg J.M."/>
            <person name="Levin J.Z."/>
            <person name="Young S."/>
            <person name="Zeng Q."/>
            <person name="Anikster Y."/>
            <person name="Bruce M."/>
            <person name="Wang M."/>
            <person name="Yin C."/>
            <person name="McCallum B."/>
            <person name="Szabo L.J."/>
            <person name="Hulbert S."/>
            <person name="Chen X."/>
            <person name="Fellers J.P."/>
        </authorList>
    </citation>
    <scope>NUCLEOTIDE SEQUENCE</scope>
    <source>
        <strain evidence="4">Isolate 1-1 / race 1 (BBBD)</strain>
        <strain evidence="3">isolate 1-1 / race 1 (BBBD)</strain>
    </source>
</reference>
<evidence type="ECO:0000256" key="1">
    <source>
        <dbReference type="SAM" id="SignalP"/>
    </source>
</evidence>
<evidence type="ECO:0000313" key="3">
    <source>
        <dbReference type="EnsemblFungi" id="PTTG_26831-t43_1-p1"/>
    </source>
</evidence>
<organism evidence="2">
    <name type="scientific">Puccinia triticina (isolate 1-1 / race 1 (BBBD))</name>
    <name type="common">Brown leaf rust fungus</name>
    <dbReference type="NCBI Taxonomy" id="630390"/>
    <lineage>
        <taxon>Eukaryota</taxon>
        <taxon>Fungi</taxon>
        <taxon>Dikarya</taxon>
        <taxon>Basidiomycota</taxon>
        <taxon>Pucciniomycotina</taxon>
        <taxon>Pucciniomycetes</taxon>
        <taxon>Pucciniales</taxon>
        <taxon>Pucciniaceae</taxon>
        <taxon>Puccinia</taxon>
    </lineage>
</organism>
<evidence type="ECO:0000313" key="2">
    <source>
        <dbReference type="EMBL" id="OAV94972.1"/>
    </source>
</evidence>
<dbReference type="Proteomes" id="UP000005240">
    <property type="component" value="Unassembled WGS sequence"/>
</dbReference>
<feature type="signal peptide" evidence="1">
    <location>
        <begin position="1"/>
        <end position="24"/>
    </location>
</feature>
<dbReference type="OrthoDB" id="10334562at2759"/>
<name>A0A180GRR3_PUCT1</name>